<organism evidence="2 3">
    <name type="scientific">Flaviaesturariibacter aridisoli</name>
    <dbReference type="NCBI Taxonomy" id="2545761"/>
    <lineage>
        <taxon>Bacteria</taxon>
        <taxon>Pseudomonadati</taxon>
        <taxon>Bacteroidota</taxon>
        <taxon>Chitinophagia</taxon>
        <taxon>Chitinophagales</taxon>
        <taxon>Chitinophagaceae</taxon>
        <taxon>Flaviaestuariibacter</taxon>
    </lineage>
</organism>
<dbReference type="RefSeq" id="WP_131853237.1">
    <property type="nucleotide sequence ID" value="NZ_SKFH01000032.1"/>
</dbReference>
<sequence>MKGFLLLLSFFAVLAVSAQKVMNRGASEASWKVLWGKKSLLKAAAEDEAANVVSIKRSALNKKNTFTILFTPASDQKSGWNRSIAAYDGSDNVLKQQKGNSFSVSSAALRAMAKGHSEIRIYTTAVPSDPAKAAVVRVRRVHLVTIRIV</sequence>
<proteinExistence type="predicted"/>
<dbReference type="EMBL" id="SKFH01000032">
    <property type="protein sequence ID" value="TCZ67873.1"/>
    <property type="molecule type" value="Genomic_DNA"/>
</dbReference>
<keyword evidence="3" id="KW-1185">Reference proteome</keyword>
<evidence type="ECO:0000256" key="1">
    <source>
        <dbReference type="SAM" id="SignalP"/>
    </source>
</evidence>
<protein>
    <submittedName>
        <fullName evidence="2">Uncharacterized protein</fullName>
    </submittedName>
</protein>
<accession>A0A4R4DVS6</accession>
<feature type="chain" id="PRO_5020403751" evidence="1">
    <location>
        <begin position="19"/>
        <end position="149"/>
    </location>
</feature>
<dbReference type="Proteomes" id="UP000295164">
    <property type="component" value="Unassembled WGS sequence"/>
</dbReference>
<feature type="signal peptide" evidence="1">
    <location>
        <begin position="1"/>
        <end position="18"/>
    </location>
</feature>
<gene>
    <name evidence="2" type="ORF">E0486_15020</name>
</gene>
<keyword evidence="1" id="KW-0732">Signal</keyword>
<reference evidence="2 3" key="1">
    <citation type="submission" date="2019-03" db="EMBL/GenBank/DDBJ databases">
        <authorList>
            <person name="Kim M.K.M."/>
        </authorList>
    </citation>
    <scope>NUCLEOTIDE SEQUENCE [LARGE SCALE GENOMIC DNA]</scope>
    <source>
        <strain evidence="2 3">17J68-15</strain>
    </source>
</reference>
<dbReference type="OrthoDB" id="679984at2"/>
<evidence type="ECO:0000313" key="3">
    <source>
        <dbReference type="Proteomes" id="UP000295164"/>
    </source>
</evidence>
<evidence type="ECO:0000313" key="2">
    <source>
        <dbReference type="EMBL" id="TCZ67873.1"/>
    </source>
</evidence>
<comment type="caution">
    <text evidence="2">The sequence shown here is derived from an EMBL/GenBank/DDBJ whole genome shotgun (WGS) entry which is preliminary data.</text>
</comment>
<name>A0A4R4DVS6_9BACT</name>
<dbReference type="AlphaFoldDB" id="A0A4R4DVS6"/>